<dbReference type="EMBL" id="JAGZSV010000025">
    <property type="protein sequence ID" value="MBS6940346.1"/>
    <property type="molecule type" value="Genomic_DNA"/>
</dbReference>
<keyword evidence="4" id="KW-0813">Transport</keyword>
<feature type="transmembrane region" description="Helical" evidence="9">
    <location>
        <begin position="255"/>
        <end position="275"/>
    </location>
</feature>
<comment type="caution">
    <text evidence="9">Lacks conserved residue(s) required for the propagation of feature annotation.</text>
</comment>
<evidence type="ECO:0000256" key="9">
    <source>
        <dbReference type="RuleBase" id="RU363043"/>
    </source>
</evidence>
<dbReference type="NCBIfam" id="TIGR00974">
    <property type="entry name" value="3a0107s02c"/>
    <property type="match status" value="1"/>
</dbReference>
<feature type="region of interest" description="Disordered" evidence="10">
    <location>
        <begin position="1"/>
        <end position="53"/>
    </location>
</feature>
<evidence type="ECO:0000256" key="4">
    <source>
        <dbReference type="ARBA" id="ARBA00022448"/>
    </source>
</evidence>
<evidence type="ECO:0000256" key="8">
    <source>
        <dbReference type="ARBA" id="ARBA00023136"/>
    </source>
</evidence>
<feature type="transmembrane region" description="Helical" evidence="9">
    <location>
        <begin position="62"/>
        <end position="84"/>
    </location>
</feature>
<evidence type="ECO:0000313" key="12">
    <source>
        <dbReference type="EMBL" id="MBS6940346.1"/>
    </source>
</evidence>
<comment type="function">
    <text evidence="1">Part of the binding-protein-dependent transport system for phosphate; probably responsible for the translocation of the substrate across the membrane.</text>
</comment>
<organism evidence="12 13">
    <name type="scientific">Slackia piriformis</name>
    <dbReference type="NCBI Taxonomy" id="626934"/>
    <lineage>
        <taxon>Bacteria</taxon>
        <taxon>Bacillati</taxon>
        <taxon>Actinomycetota</taxon>
        <taxon>Coriobacteriia</taxon>
        <taxon>Eggerthellales</taxon>
        <taxon>Eggerthellaceae</taxon>
        <taxon>Slackia</taxon>
    </lineage>
</organism>
<dbReference type="SUPFAM" id="SSF161098">
    <property type="entry name" value="MetI-like"/>
    <property type="match status" value="1"/>
</dbReference>
<gene>
    <name evidence="12" type="primary">pstA</name>
    <name evidence="12" type="ORF">KH142_02480</name>
</gene>
<dbReference type="AlphaFoldDB" id="A0A943UT26"/>
<dbReference type="PROSITE" id="PS50928">
    <property type="entry name" value="ABC_TM1"/>
    <property type="match status" value="1"/>
</dbReference>
<evidence type="ECO:0000256" key="7">
    <source>
        <dbReference type="ARBA" id="ARBA00022989"/>
    </source>
</evidence>
<dbReference type="Gene3D" id="1.10.3720.10">
    <property type="entry name" value="MetI-like"/>
    <property type="match status" value="1"/>
</dbReference>
<feature type="domain" description="ABC transmembrane type-1" evidence="11">
    <location>
        <begin position="110"/>
        <end position="313"/>
    </location>
</feature>
<name>A0A943UT26_9ACTN</name>
<sequence length="323" mass="33658">MPPQTADAADDVREGVPRHPAQTADAAVSGRTAAGADAQGPSCGPARRDRPRRKASSRILSALVRVSAAATAAVLAIIVGYILVMGVPALSPELFSVEYTSENVSMLPSLVDTLLAVLLTLAIAVPLGVMAAIFLVEYTTRGSRFVKVVRITAETLAGIPSIVYGLFGMLFFVTFLGWGLSLLSGCLTLAIMVLPTIMRTTEEALRAVPDSYREGSFGLGAGRLRTVLSVVLPPAMPGILGGIILSIGRIVGESAALIFTAGTVAAIPLGVFDSVRTMSVHMYVLSCEGLHIDAAYATAVVLLAIVVLINALASFVAKRLTRV</sequence>
<dbReference type="Pfam" id="PF00528">
    <property type="entry name" value="BPD_transp_1"/>
    <property type="match status" value="1"/>
</dbReference>
<dbReference type="GO" id="GO:0035435">
    <property type="term" value="P:phosphate ion transmembrane transport"/>
    <property type="evidence" value="ECO:0007669"/>
    <property type="project" value="InterPro"/>
</dbReference>
<comment type="similarity">
    <text evidence="3 9">Belongs to the binding-protein-dependent transport system permease family. CysTW subfamily.</text>
</comment>
<keyword evidence="6 9" id="KW-0812">Transmembrane</keyword>
<evidence type="ECO:0000256" key="5">
    <source>
        <dbReference type="ARBA" id="ARBA00022475"/>
    </source>
</evidence>
<evidence type="ECO:0000256" key="2">
    <source>
        <dbReference type="ARBA" id="ARBA00004651"/>
    </source>
</evidence>
<keyword evidence="8 9" id="KW-0472">Membrane</keyword>
<reference evidence="12" key="1">
    <citation type="submission" date="2021-02" db="EMBL/GenBank/DDBJ databases">
        <title>Infant gut strain persistence is associated with maternal origin, phylogeny, and functional potential including surface adhesion and iron acquisition.</title>
        <authorList>
            <person name="Lou Y.C."/>
        </authorList>
    </citation>
    <scope>NUCLEOTIDE SEQUENCE</scope>
    <source>
        <strain evidence="12">L2_039_000G1_dasL2_039_000G1_concoct_11</strain>
    </source>
</reference>
<dbReference type="InterPro" id="IPR005672">
    <property type="entry name" value="Phosphate_PstA"/>
</dbReference>
<proteinExistence type="inferred from homology"/>
<comment type="subcellular location">
    <subcellularLocation>
        <location evidence="2 9">Cell membrane</location>
        <topology evidence="2 9">Multi-pass membrane protein</topology>
    </subcellularLocation>
</comment>
<evidence type="ECO:0000313" key="13">
    <source>
        <dbReference type="Proteomes" id="UP000727506"/>
    </source>
</evidence>
<evidence type="ECO:0000256" key="6">
    <source>
        <dbReference type="ARBA" id="ARBA00022692"/>
    </source>
</evidence>
<accession>A0A943UT26</accession>
<feature type="transmembrane region" description="Helical" evidence="9">
    <location>
        <begin position="114"/>
        <end position="136"/>
    </location>
</feature>
<dbReference type="PANTHER" id="PTHR43470">
    <property type="entry name" value="PHOSPHATE TRANSPORT SYSTEM PERMEASE PROTEIN PSTA-RELATED"/>
    <property type="match status" value="1"/>
</dbReference>
<dbReference type="InterPro" id="IPR000515">
    <property type="entry name" value="MetI-like"/>
</dbReference>
<dbReference type="PANTHER" id="PTHR43470:SF3">
    <property type="entry name" value="PHOSPHATE TRANSPORT SYSTEM PERMEASE PROTEIN PSTA-RELATED"/>
    <property type="match status" value="1"/>
</dbReference>
<comment type="caution">
    <text evidence="12">The sequence shown here is derived from an EMBL/GenBank/DDBJ whole genome shotgun (WGS) entry which is preliminary data.</text>
</comment>
<dbReference type="InterPro" id="IPR035906">
    <property type="entry name" value="MetI-like_sf"/>
</dbReference>
<evidence type="ECO:0000256" key="10">
    <source>
        <dbReference type="SAM" id="MobiDB-lite"/>
    </source>
</evidence>
<dbReference type="CDD" id="cd06261">
    <property type="entry name" value="TM_PBP2"/>
    <property type="match status" value="1"/>
</dbReference>
<feature type="transmembrane region" description="Helical" evidence="9">
    <location>
        <begin position="295"/>
        <end position="317"/>
    </location>
</feature>
<evidence type="ECO:0000259" key="11">
    <source>
        <dbReference type="PROSITE" id="PS50928"/>
    </source>
</evidence>
<evidence type="ECO:0000256" key="3">
    <source>
        <dbReference type="ARBA" id="ARBA00007069"/>
    </source>
</evidence>
<dbReference type="GO" id="GO:0005886">
    <property type="term" value="C:plasma membrane"/>
    <property type="evidence" value="ECO:0007669"/>
    <property type="project" value="UniProtKB-SubCell"/>
</dbReference>
<feature type="transmembrane region" description="Helical" evidence="9">
    <location>
        <begin position="148"/>
        <end position="172"/>
    </location>
</feature>
<dbReference type="GO" id="GO:0005315">
    <property type="term" value="F:phosphate transmembrane transporter activity"/>
    <property type="evidence" value="ECO:0007669"/>
    <property type="project" value="InterPro"/>
</dbReference>
<evidence type="ECO:0000256" key="1">
    <source>
        <dbReference type="ARBA" id="ARBA00003510"/>
    </source>
</evidence>
<dbReference type="Proteomes" id="UP000727506">
    <property type="component" value="Unassembled WGS sequence"/>
</dbReference>
<protein>
    <recommendedName>
        <fullName evidence="9">Phosphate transport system permease protein PstA</fullName>
    </recommendedName>
</protein>
<keyword evidence="7 9" id="KW-1133">Transmembrane helix</keyword>
<keyword evidence="5 9" id="KW-1003">Cell membrane</keyword>